<name>A0A931A887_9ACTN</name>
<comment type="caution">
    <text evidence="1">The sequence shown here is derived from an EMBL/GenBank/DDBJ whole genome shotgun (WGS) entry which is preliminary data.</text>
</comment>
<dbReference type="RefSeq" id="WP_195895974.1">
    <property type="nucleotide sequence ID" value="NZ_JADOGI010000037.1"/>
</dbReference>
<organism evidence="1 2">
    <name type="scientific">Nonomuraea cypriaca</name>
    <dbReference type="NCBI Taxonomy" id="1187855"/>
    <lineage>
        <taxon>Bacteria</taxon>
        <taxon>Bacillati</taxon>
        <taxon>Actinomycetota</taxon>
        <taxon>Actinomycetes</taxon>
        <taxon>Streptosporangiales</taxon>
        <taxon>Streptosporangiaceae</taxon>
        <taxon>Nonomuraea</taxon>
    </lineage>
</organism>
<gene>
    <name evidence="1" type="ORF">ITP53_14910</name>
</gene>
<dbReference type="Proteomes" id="UP000605361">
    <property type="component" value="Unassembled WGS sequence"/>
</dbReference>
<dbReference type="EMBL" id="JADOGI010000037">
    <property type="protein sequence ID" value="MBF8187003.1"/>
    <property type="molecule type" value="Genomic_DNA"/>
</dbReference>
<reference evidence="1" key="1">
    <citation type="submission" date="2020-11" db="EMBL/GenBank/DDBJ databases">
        <title>Whole-genome analyses of Nonomuraea sp. K274.</title>
        <authorList>
            <person name="Veyisoglu A."/>
        </authorList>
    </citation>
    <scope>NUCLEOTIDE SEQUENCE</scope>
    <source>
        <strain evidence="1">K274</strain>
    </source>
</reference>
<evidence type="ECO:0000313" key="2">
    <source>
        <dbReference type="Proteomes" id="UP000605361"/>
    </source>
</evidence>
<accession>A0A931A887</accession>
<protein>
    <submittedName>
        <fullName evidence="1">Uncharacterized protein</fullName>
    </submittedName>
</protein>
<evidence type="ECO:0000313" key="1">
    <source>
        <dbReference type="EMBL" id="MBF8187003.1"/>
    </source>
</evidence>
<dbReference type="AlphaFoldDB" id="A0A931A887"/>
<keyword evidence="2" id="KW-1185">Reference proteome</keyword>
<proteinExistence type="predicted"/>
<sequence>MPLLPKLRPNLDQWLEERPYWPTAADNPALYLKAKVGRISARSASAIIARNAGLDDTPPLTSCAAPIQAAPALVATMLCQLQLSPLDSWANRQCELVSRVSRSGGRRLTM</sequence>